<keyword evidence="3" id="KW-1185">Reference proteome</keyword>
<dbReference type="eggNOG" id="ENOG5030CY1">
    <property type="taxonomic scope" value="Bacteria"/>
</dbReference>
<keyword evidence="1" id="KW-0812">Transmembrane</keyword>
<dbReference type="RefSeq" id="WP_010769721.1">
    <property type="nucleotide sequence ID" value="NZ_ASWE01000001.1"/>
</dbReference>
<gene>
    <name evidence="2" type="ORF">UC3_03087</name>
</gene>
<dbReference type="Proteomes" id="UP000013785">
    <property type="component" value="Unassembled WGS sequence"/>
</dbReference>
<protein>
    <submittedName>
        <fullName evidence="2">Uncharacterized protein</fullName>
    </submittedName>
</protein>
<keyword evidence="1" id="KW-0472">Membrane</keyword>
<dbReference type="HOGENOM" id="CLU_1452370_0_0_9"/>
<dbReference type="OrthoDB" id="2186632at2"/>
<evidence type="ECO:0000313" key="2">
    <source>
        <dbReference type="EMBL" id="EOL42734.1"/>
    </source>
</evidence>
<proteinExistence type="predicted"/>
<dbReference type="PATRIC" id="fig|1158610.3.peg.3071"/>
<name>R3TMJ2_9ENTE</name>
<dbReference type="AlphaFoldDB" id="R3TMJ2"/>
<dbReference type="EMBL" id="AJAT01000017">
    <property type="protein sequence ID" value="EOL42734.1"/>
    <property type="molecule type" value="Genomic_DNA"/>
</dbReference>
<keyword evidence="1" id="KW-1133">Transmembrane helix</keyword>
<accession>R3TMJ2</accession>
<organism evidence="2 3">
    <name type="scientific">Enterococcus phoeniculicola ATCC BAA-412</name>
    <dbReference type="NCBI Taxonomy" id="1158610"/>
    <lineage>
        <taxon>Bacteria</taxon>
        <taxon>Bacillati</taxon>
        <taxon>Bacillota</taxon>
        <taxon>Bacilli</taxon>
        <taxon>Lactobacillales</taxon>
        <taxon>Enterococcaceae</taxon>
        <taxon>Enterococcus</taxon>
    </lineage>
</organism>
<evidence type="ECO:0000256" key="1">
    <source>
        <dbReference type="SAM" id="Phobius"/>
    </source>
</evidence>
<comment type="caution">
    <text evidence="2">The sequence shown here is derived from an EMBL/GenBank/DDBJ whole genome shotgun (WGS) entry which is preliminary data.</text>
</comment>
<reference evidence="2 3" key="1">
    <citation type="submission" date="2013-02" db="EMBL/GenBank/DDBJ databases">
        <title>The Genome Sequence of Enterococcus phoeniculicola BAA-412.</title>
        <authorList>
            <consortium name="The Broad Institute Genome Sequencing Platform"/>
            <consortium name="The Broad Institute Genome Sequencing Center for Infectious Disease"/>
            <person name="Earl A.M."/>
            <person name="Gilmore M.S."/>
            <person name="Lebreton F."/>
            <person name="Walker B."/>
            <person name="Young S.K."/>
            <person name="Zeng Q."/>
            <person name="Gargeya S."/>
            <person name="Fitzgerald M."/>
            <person name="Haas B."/>
            <person name="Abouelleil A."/>
            <person name="Alvarado L."/>
            <person name="Arachchi H.M."/>
            <person name="Berlin A.M."/>
            <person name="Chapman S.B."/>
            <person name="Dewar J."/>
            <person name="Goldberg J."/>
            <person name="Griggs A."/>
            <person name="Gujja S."/>
            <person name="Hansen M."/>
            <person name="Howarth C."/>
            <person name="Imamovic A."/>
            <person name="Larimer J."/>
            <person name="McCowan C."/>
            <person name="Murphy C."/>
            <person name="Neiman D."/>
            <person name="Pearson M."/>
            <person name="Priest M."/>
            <person name="Roberts A."/>
            <person name="Saif S."/>
            <person name="Shea T."/>
            <person name="Sisk P."/>
            <person name="Sykes S."/>
            <person name="Wortman J."/>
            <person name="Nusbaum C."/>
            <person name="Birren B."/>
        </authorList>
    </citation>
    <scope>NUCLEOTIDE SEQUENCE [LARGE SCALE GENOMIC DNA]</scope>
    <source>
        <strain evidence="2 3">ATCC BAA-412</strain>
    </source>
</reference>
<feature type="transmembrane region" description="Helical" evidence="1">
    <location>
        <begin position="65"/>
        <end position="86"/>
    </location>
</feature>
<sequence>MQFKKRKSFFYNFTWVGYLLLGLGLLFLSIGLILQIIPINESNFHMSVNGVEQPYSAANVHTFRLIFLSTFGGVGGLLLVTAGIFIGRNYYKKKRVINLKDSGEKIVAEVVDYLPSHVRVNHYPAMYLICSYKKLTGEQLNFKSKLLRRNPIPFLSDNKVIVYYDKNNLKKYFVDVDESIGNVVEL</sequence>
<evidence type="ECO:0000313" key="3">
    <source>
        <dbReference type="Proteomes" id="UP000013785"/>
    </source>
</evidence>
<feature type="transmembrane region" description="Helical" evidence="1">
    <location>
        <begin position="12"/>
        <end position="37"/>
    </location>
</feature>